<dbReference type="EMBL" id="OV725079">
    <property type="protein sequence ID" value="CAH1395150.1"/>
    <property type="molecule type" value="Genomic_DNA"/>
</dbReference>
<proteinExistence type="predicted"/>
<accession>A0A9P0ED08</accession>
<feature type="non-terminal residue" evidence="1">
    <location>
        <position position="1"/>
    </location>
</feature>
<evidence type="ECO:0000313" key="2">
    <source>
        <dbReference type="Proteomes" id="UP001152798"/>
    </source>
</evidence>
<dbReference type="OrthoDB" id="2789670at2759"/>
<organism evidence="1 2">
    <name type="scientific">Nezara viridula</name>
    <name type="common">Southern green stink bug</name>
    <name type="synonym">Cimex viridulus</name>
    <dbReference type="NCBI Taxonomy" id="85310"/>
    <lineage>
        <taxon>Eukaryota</taxon>
        <taxon>Metazoa</taxon>
        <taxon>Ecdysozoa</taxon>
        <taxon>Arthropoda</taxon>
        <taxon>Hexapoda</taxon>
        <taxon>Insecta</taxon>
        <taxon>Pterygota</taxon>
        <taxon>Neoptera</taxon>
        <taxon>Paraneoptera</taxon>
        <taxon>Hemiptera</taxon>
        <taxon>Heteroptera</taxon>
        <taxon>Panheteroptera</taxon>
        <taxon>Pentatomomorpha</taxon>
        <taxon>Pentatomoidea</taxon>
        <taxon>Pentatomidae</taxon>
        <taxon>Pentatominae</taxon>
        <taxon>Nezara</taxon>
    </lineage>
</organism>
<name>A0A9P0ED08_NEZVI</name>
<evidence type="ECO:0000313" key="1">
    <source>
        <dbReference type="EMBL" id="CAH1395150.1"/>
    </source>
</evidence>
<protein>
    <submittedName>
        <fullName evidence="1">Uncharacterized protein</fullName>
    </submittedName>
</protein>
<gene>
    <name evidence="1" type="ORF">NEZAVI_LOCUS5477</name>
</gene>
<keyword evidence="2" id="KW-1185">Reference proteome</keyword>
<dbReference type="Proteomes" id="UP001152798">
    <property type="component" value="Chromosome 3"/>
</dbReference>
<sequence length="80" mass="9579">TISKSKYFIIFKIYLFNLLNQSFNPYSYPYPYIYYYSKARNRFCTKYKLLSCSNTMNGVPLESEFHGGLVNRNLHFCFSL</sequence>
<reference evidence="1" key="1">
    <citation type="submission" date="2022-01" db="EMBL/GenBank/DDBJ databases">
        <authorList>
            <person name="King R."/>
        </authorList>
    </citation>
    <scope>NUCLEOTIDE SEQUENCE</scope>
</reference>
<dbReference type="AlphaFoldDB" id="A0A9P0ED08"/>